<feature type="compositionally biased region" description="Basic and acidic residues" evidence="1">
    <location>
        <begin position="1"/>
        <end position="21"/>
    </location>
</feature>
<feature type="compositionally biased region" description="Basic and acidic residues" evidence="1">
    <location>
        <begin position="55"/>
        <end position="78"/>
    </location>
</feature>
<accession>A0ABR1K7Q4</accession>
<name>A0ABR1K7Q4_9AGAR</name>
<keyword evidence="4" id="KW-1185">Reference proteome</keyword>
<organism evidence="3 4">
    <name type="scientific">Marasmiellus scandens</name>
    <dbReference type="NCBI Taxonomy" id="2682957"/>
    <lineage>
        <taxon>Eukaryota</taxon>
        <taxon>Fungi</taxon>
        <taxon>Dikarya</taxon>
        <taxon>Basidiomycota</taxon>
        <taxon>Agaricomycotina</taxon>
        <taxon>Agaricomycetes</taxon>
        <taxon>Agaricomycetidae</taxon>
        <taxon>Agaricales</taxon>
        <taxon>Marasmiineae</taxon>
        <taxon>Omphalotaceae</taxon>
        <taxon>Marasmiellus</taxon>
    </lineage>
</organism>
<comment type="caution">
    <text evidence="3">The sequence shown here is derived from an EMBL/GenBank/DDBJ whole genome shotgun (WGS) entry which is preliminary data.</text>
</comment>
<evidence type="ECO:0000313" key="3">
    <source>
        <dbReference type="EMBL" id="KAK7470911.1"/>
    </source>
</evidence>
<reference evidence="3 4" key="1">
    <citation type="submission" date="2024-01" db="EMBL/GenBank/DDBJ databases">
        <title>A draft genome for the cacao thread blight pathogen Marasmiellus scandens.</title>
        <authorList>
            <person name="Baruah I.K."/>
            <person name="Leung J."/>
            <person name="Bukari Y."/>
            <person name="Amoako-Attah I."/>
            <person name="Meinhardt L.W."/>
            <person name="Bailey B.A."/>
            <person name="Cohen S.P."/>
        </authorList>
    </citation>
    <scope>NUCLEOTIDE SEQUENCE [LARGE SCALE GENOMIC DNA]</scope>
    <source>
        <strain evidence="3 4">GH-19</strain>
    </source>
</reference>
<sequence length="286" mass="32159">MDDIDHDQREQPSTSKNKEKPNANVSHPKKKKDLDEAGDQLDEESTLRKKKGKKKEKEREKKREGESKNDFSEVSADKKSKKKRKKSEAEVGDAAVTDGLSSGSTITKSGKKRKRDRNTDDSSTHIDETVEEPKRKKSKNKTGLSDPSDDSSLSDQARKALEYAFTQFRRPKKWKFHKARQNWIIRNVWSSTNVPDSQLPLVLRYLANVQGGVRENLVKTCQNILESSADAGQADTTIPNAVPTDETKSQAEKPNAEPKTDETKLKRATALLEVLTKPQESVVSTE</sequence>
<dbReference type="Pfam" id="PF10180">
    <property type="entry name" value="WKF"/>
    <property type="match status" value="1"/>
</dbReference>
<dbReference type="Proteomes" id="UP001498398">
    <property type="component" value="Unassembled WGS sequence"/>
</dbReference>
<feature type="compositionally biased region" description="Basic and acidic residues" evidence="1">
    <location>
        <begin position="117"/>
        <end position="134"/>
    </location>
</feature>
<feature type="region of interest" description="Disordered" evidence="1">
    <location>
        <begin position="230"/>
        <end position="265"/>
    </location>
</feature>
<dbReference type="PANTHER" id="PTHR22306:SF2">
    <property type="entry name" value="CHROMOSOME 7 OPEN READING FRAME 50"/>
    <property type="match status" value="1"/>
</dbReference>
<gene>
    <name evidence="3" type="ORF">VKT23_002327</name>
</gene>
<dbReference type="InterPro" id="IPR019327">
    <property type="entry name" value="WKF"/>
</dbReference>
<proteinExistence type="predicted"/>
<feature type="compositionally biased region" description="Basic and acidic residues" evidence="1">
    <location>
        <begin position="245"/>
        <end position="265"/>
    </location>
</feature>
<protein>
    <recommendedName>
        <fullName evidence="2">WKF domain-containing protein</fullName>
    </recommendedName>
</protein>
<evidence type="ECO:0000259" key="2">
    <source>
        <dbReference type="Pfam" id="PF10180"/>
    </source>
</evidence>
<feature type="domain" description="WKF" evidence="2">
    <location>
        <begin position="166"/>
        <end position="224"/>
    </location>
</feature>
<evidence type="ECO:0000256" key="1">
    <source>
        <dbReference type="SAM" id="MobiDB-lite"/>
    </source>
</evidence>
<dbReference type="PANTHER" id="PTHR22306">
    <property type="entry name" value="CHROMOSOME 7 OPEN READING FRAME 50"/>
    <property type="match status" value="1"/>
</dbReference>
<dbReference type="EMBL" id="JBANRG010000002">
    <property type="protein sequence ID" value="KAK7470911.1"/>
    <property type="molecule type" value="Genomic_DNA"/>
</dbReference>
<evidence type="ECO:0000313" key="4">
    <source>
        <dbReference type="Proteomes" id="UP001498398"/>
    </source>
</evidence>
<feature type="region of interest" description="Disordered" evidence="1">
    <location>
        <begin position="1"/>
        <end position="155"/>
    </location>
</feature>
<feature type="compositionally biased region" description="Low complexity" evidence="1">
    <location>
        <begin position="144"/>
        <end position="155"/>
    </location>
</feature>